<dbReference type="PANTHER" id="PTHR43690">
    <property type="entry name" value="NARDILYSIN"/>
    <property type="match status" value="1"/>
</dbReference>
<keyword evidence="5" id="KW-0862">Zinc</keyword>
<dbReference type="Pfam" id="PF05193">
    <property type="entry name" value="Peptidase_M16_C"/>
    <property type="match status" value="1"/>
</dbReference>
<evidence type="ECO:0000256" key="1">
    <source>
        <dbReference type="ARBA" id="ARBA00007261"/>
    </source>
</evidence>
<dbReference type="InterPro" id="IPR007863">
    <property type="entry name" value="Peptidase_M16_C"/>
</dbReference>
<dbReference type="Pfam" id="PF22456">
    <property type="entry name" value="PqqF-like_C_4"/>
    <property type="match status" value="2"/>
</dbReference>
<proteinExistence type="inferred from homology"/>
<comment type="similarity">
    <text evidence="1">Belongs to the peptidase M16 family.</text>
</comment>
<feature type="domain" description="Peptidase M16 C-terminal" evidence="9">
    <location>
        <begin position="602"/>
        <end position="786"/>
    </location>
</feature>
<dbReference type="InterPro" id="IPR050626">
    <property type="entry name" value="Peptidase_M16"/>
</dbReference>
<feature type="region of interest" description="Disordered" evidence="7">
    <location>
        <begin position="275"/>
        <end position="301"/>
    </location>
</feature>
<dbReference type="OrthoDB" id="952271at2759"/>
<dbReference type="GO" id="GO:0046872">
    <property type="term" value="F:metal ion binding"/>
    <property type="evidence" value="ECO:0007669"/>
    <property type="project" value="UniProtKB-KW"/>
</dbReference>
<dbReference type="Pfam" id="PF00675">
    <property type="entry name" value="Peptidase_M16"/>
    <property type="match status" value="1"/>
</dbReference>
<feature type="non-terminal residue" evidence="12">
    <location>
        <position position="1386"/>
    </location>
</feature>
<evidence type="ECO:0000256" key="4">
    <source>
        <dbReference type="ARBA" id="ARBA00022801"/>
    </source>
</evidence>
<dbReference type="PROSITE" id="PS00143">
    <property type="entry name" value="INSULINASE"/>
    <property type="match status" value="1"/>
</dbReference>
<dbReference type="PaxDb" id="67767-A0A0J7KPV3"/>
<feature type="compositionally biased region" description="Basic and acidic residues" evidence="7">
    <location>
        <begin position="283"/>
        <end position="294"/>
    </location>
</feature>
<dbReference type="InterPro" id="IPR011249">
    <property type="entry name" value="Metalloenz_LuxS/M16"/>
</dbReference>
<accession>A0A0J7KPV3</accession>
<organism evidence="12 13">
    <name type="scientific">Lasius niger</name>
    <name type="common">Black garden ant</name>
    <dbReference type="NCBI Taxonomy" id="67767"/>
    <lineage>
        <taxon>Eukaryota</taxon>
        <taxon>Metazoa</taxon>
        <taxon>Ecdysozoa</taxon>
        <taxon>Arthropoda</taxon>
        <taxon>Hexapoda</taxon>
        <taxon>Insecta</taxon>
        <taxon>Pterygota</taxon>
        <taxon>Neoptera</taxon>
        <taxon>Endopterygota</taxon>
        <taxon>Hymenoptera</taxon>
        <taxon>Apocrita</taxon>
        <taxon>Aculeata</taxon>
        <taxon>Formicoidea</taxon>
        <taxon>Formicidae</taxon>
        <taxon>Formicinae</taxon>
        <taxon>Lasius</taxon>
        <taxon>Lasius</taxon>
    </lineage>
</organism>
<dbReference type="Pfam" id="PF16187">
    <property type="entry name" value="Peptidase_M16_M"/>
    <property type="match status" value="1"/>
</dbReference>
<feature type="compositionally biased region" description="Acidic residues" evidence="7">
    <location>
        <begin position="376"/>
        <end position="425"/>
    </location>
</feature>
<feature type="domain" description="Coenzyme PQQ synthesis protein F-like C-terminal lobe" evidence="11">
    <location>
        <begin position="108"/>
        <end position="208"/>
    </location>
</feature>
<evidence type="ECO:0000256" key="7">
    <source>
        <dbReference type="SAM" id="MobiDB-lite"/>
    </source>
</evidence>
<feature type="domain" description="Coenzyme PQQ synthesis protein F-like C-terminal lobe" evidence="11">
    <location>
        <begin position="1180"/>
        <end position="1281"/>
    </location>
</feature>
<dbReference type="SUPFAM" id="SSF63411">
    <property type="entry name" value="LuxS/MPP-like metallohydrolase"/>
    <property type="match status" value="5"/>
</dbReference>
<dbReference type="GO" id="GO:0004222">
    <property type="term" value="F:metalloendopeptidase activity"/>
    <property type="evidence" value="ECO:0007669"/>
    <property type="project" value="InterPro"/>
</dbReference>
<dbReference type="InterPro" id="IPR001431">
    <property type="entry name" value="Pept_M16_Zn_BS"/>
</dbReference>
<feature type="region of interest" description="Disordered" evidence="7">
    <location>
        <begin position="374"/>
        <end position="435"/>
    </location>
</feature>
<protein>
    <submittedName>
        <fullName evidence="12">Nardilysin isoformx2</fullName>
    </submittedName>
</protein>
<evidence type="ECO:0000259" key="10">
    <source>
        <dbReference type="Pfam" id="PF16187"/>
    </source>
</evidence>
<keyword evidence="13" id="KW-1185">Reference proteome</keyword>
<evidence type="ECO:0000313" key="12">
    <source>
        <dbReference type="EMBL" id="KMQ92382.1"/>
    </source>
</evidence>
<evidence type="ECO:0000259" key="11">
    <source>
        <dbReference type="Pfam" id="PF22456"/>
    </source>
</evidence>
<dbReference type="Proteomes" id="UP000036403">
    <property type="component" value="Unassembled WGS sequence"/>
</dbReference>
<evidence type="ECO:0000256" key="3">
    <source>
        <dbReference type="ARBA" id="ARBA00022723"/>
    </source>
</evidence>
<dbReference type="STRING" id="67767.A0A0J7KPV3"/>
<evidence type="ECO:0000259" key="9">
    <source>
        <dbReference type="Pfam" id="PF05193"/>
    </source>
</evidence>
<dbReference type="InterPro" id="IPR054734">
    <property type="entry name" value="PqqF-like_C_4"/>
</dbReference>
<evidence type="ECO:0000256" key="6">
    <source>
        <dbReference type="ARBA" id="ARBA00023049"/>
    </source>
</evidence>
<dbReference type="GO" id="GO:0006508">
    <property type="term" value="P:proteolysis"/>
    <property type="evidence" value="ECO:0007669"/>
    <property type="project" value="UniProtKB-KW"/>
</dbReference>
<keyword evidence="6" id="KW-0482">Metalloprotease</keyword>
<sequence>MYNALCDVNFETFEFFIEYFNERLYIQCLMQGNMTQDAVVEIVKRCIEMINCESLLPSMIQQIGIMQIRLGTYYCKLRNMDRTNVNSVVTNYYQAEVASIELQVLLQLLRMVMLEPLVNELRTKEQLGEVFCFDINLCGILGYCITAHIQADKYTTEHVDQRIEDFLKSFNKILEGFSEKDLDEVKEALRQKKQCADIDLQSEVRRNWNEIVSCEYMFDRREKEVIAIKDIKINDLREWIAKHMLNGSNFRKLSIHVVGRSSMENTVNESIAKVPKRHVQNPPERKSKANRDPIVDSSIGSYSARRSNLNSDLLRVDIMPETKTKRTSSDDERRQVEYLEAPVKAEIDTKEYRVIRLQNGLTALLIADLHSKTCASEDDDQDETSSEDEIEDKGSDEDDYEEDEEEYDVADEDEDMSDECDEEDSSSAREQRTQVKRNTKMVLIERYTSQGAACGLCVGVGSFSDPPEIPGMAHFLEHMVFMGSEKYPQENDFDAFLSKRGGSTNAETDCEHTTFYFDVHEKHLVPTLDRFAQFFIKPLMNKDAITREREAVESEFQSALPQDDNRIEQMFSSFAQAGHPANKFIWGNLITLRDNVDDDKLYTELHKFRERHYSAHRMKLAIQARLSLDTLEEYVTTCFADLPSNGLPPDDFTEFKGGISFDTPAFRRMYKIKPIKDLSKLELTWAMPSLVDFYKSKPHQYISWIIGHEGKGSLTSYLRRKMWGIDMISGNSESGFEHSSMYALLKLTVHLTDEGQKHLEEVLDAIFSFINLLKMEGPQKTIYDEIYKIEETNFRFSDEEDPLDYVEDLCESMHFYPPCDYITGNELYFEYDPEAIQMCLDYLKPENVNIMILNGKFNAELDKTEPWFQTRYTDVEIPREWIERWKIIKPLPDFHLPLPNTFLASDFTLIPLPADVPKYPVKIHSDTISEIWYRPDPVFRQPECYMYFHFVSPLGFQSPENSTLTEMYCNVLRLLLVEEIYPALTVGYDFTIFVSEKGIQIRLRGFSEKLPHLLFTVMKYMVDYPNIVTKELFEVMKEQQLKTLYNTFIKPKKLIRDVRLYILELVHYLHVDSYTALRDASFEKFQDFIKSFNESLYIQCLVQGNMTQDAALENARRCIEILNCKSLHSSMMPQIRVMQIPRGTHYCKLRNMNKTDVNSVVSNYYQVGVATIELEVFLDLLMMIMEEPLFNQLRTKEQLGYYVCCVNPIVHGILGYFIAVQTQADKYTTEHVDERIEEFLKSFNKILKGFSEKDLDEVKEALRKLKQCADIDLHSEVRRNWEEIMRWRYMFDKLEKEVLAIKDIKLNYLRKWMTKHTLNGSNFRKLSIQVVGRSSKENTVNESIDIAEDRNKAQYSLEYITEQDKETKDYYITDVEDYKENLHAYP</sequence>
<name>A0A0J7KPV3_LASNI</name>
<feature type="domain" description="Peptidase M16 middle/third" evidence="10">
    <location>
        <begin position="794"/>
        <end position="1072"/>
    </location>
</feature>
<dbReference type="Gene3D" id="3.30.830.10">
    <property type="entry name" value="Metalloenzyme, LuxS/M16 peptidase-like"/>
    <property type="match status" value="6"/>
</dbReference>
<evidence type="ECO:0000313" key="13">
    <source>
        <dbReference type="Proteomes" id="UP000036403"/>
    </source>
</evidence>
<keyword evidence="2" id="KW-0645">Protease</keyword>
<evidence type="ECO:0000256" key="5">
    <source>
        <dbReference type="ARBA" id="ARBA00022833"/>
    </source>
</evidence>
<comment type="caution">
    <text evidence="12">The sequence shown here is derived from an EMBL/GenBank/DDBJ whole genome shotgun (WGS) entry which is preliminary data.</text>
</comment>
<keyword evidence="4" id="KW-0378">Hydrolase</keyword>
<dbReference type="GO" id="GO:0005737">
    <property type="term" value="C:cytoplasm"/>
    <property type="evidence" value="ECO:0007669"/>
    <property type="project" value="UniProtKB-ARBA"/>
</dbReference>
<dbReference type="FunFam" id="3.30.830.10:FF:000005">
    <property type="entry name" value="nardilysin isoform X1"/>
    <property type="match status" value="1"/>
</dbReference>
<evidence type="ECO:0000259" key="8">
    <source>
        <dbReference type="Pfam" id="PF00675"/>
    </source>
</evidence>
<reference evidence="12 13" key="1">
    <citation type="submission" date="2015-04" db="EMBL/GenBank/DDBJ databases">
        <title>Lasius niger genome sequencing.</title>
        <authorList>
            <person name="Konorov E.A."/>
            <person name="Nikitin M.A."/>
            <person name="Kirill M.V."/>
            <person name="Chang P."/>
        </authorList>
    </citation>
    <scope>NUCLEOTIDE SEQUENCE [LARGE SCALE GENOMIC DNA]</scope>
    <source>
        <tissue evidence="12">Whole</tissue>
    </source>
</reference>
<keyword evidence="3" id="KW-0479">Metal-binding</keyword>
<dbReference type="InterPro" id="IPR011765">
    <property type="entry name" value="Pept_M16_N"/>
</dbReference>
<dbReference type="InterPro" id="IPR032632">
    <property type="entry name" value="Peptidase_M16_M"/>
</dbReference>
<dbReference type="PANTHER" id="PTHR43690:SF18">
    <property type="entry name" value="INSULIN-DEGRADING ENZYME-RELATED"/>
    <property type="match status" value="1"/>
</dbReference>
<gene>
    <name evidence="12" type="ORF">RF55_7639</name>
</gene>
<evidence type="ECO:0000256" key="2">
    <source>
        <dbReference type="ARBA" id="ARBA00022670"/>
    </source>
</evidence>
<feature type="domain" description="Peptidase M16 N-terminal" evidence="8">
    <location>
        <begin position="441"/>
        <end position="580"/>
    </location>
</feature>
<dbReference type="FunFam" id="3.30.830.10:FF:000027">
    <property type="entry name" value="nardilysin isoform X1"/>
    <property type="match status" value="1"/>
</dbReference>
<dbReference type="EMBL" id="LBMM01004469">
    <property type="protein sequence ID" value="KMQ92382.1"/>
    <property type="molecule type" value="Genomic_DNA"/>
</dbReference>